<feature type="region of interest" description="Disordered" evidence="1">
    <location>
        <begin position="166"/>
        <end position="210"/>
    </location>
</feature>
<organism evidence="3 4">
    <name type="scientific">Thermostichus vulcanus str. 'Rupite'</name>
    <dbReference type="NCBI Taxonomy" id="2813851"/>
    <lineage>
        <taxon>Bacteria</taxon>
        <taxon>Bacillati</taxon>
        <taxon>Cyanobacteriota</taxon>
        <taxon>Cyanophyceae</taxon>
        <taxon>Thermostichales</taxon>
        <taxon>Thermostichaceae</taxon>
        <taxon>Thermostichus</taxon>
    </lineage>
</organism>
<dbReference type="EMBL" id="JAFIRA010000005">
    <property type="protein sequence ID" value="MCJ2541949.1"/>
    <property type="molecule type" value="Genomic_DNA"/>
</dbReference>
<evidence type="ECO:0000313" key="4">
    <source>
        <dbReference type="Proteomes" id="UP000830835"/>
    </source>
</evidence>
<keyword evidence="4" id="KW-1185">Reference proteome</keyword>
<evidence type="ECO:0000256" key="2">
    <source>
        <dbReference type="SAM" id="SignalP"/>
    </source>
</evidence>
<feature type="chain" id="PRO_5046034201" description="DUF2939 domain-containing protein" evidence="2">
    <location>
        <begin position="24"/>
        <end position="210"/>
    </location>
</feature>
<evidence type="ECO:0000313" key="3">
    <source>
        <dbReference type="EMBL" id="MCJ2541949.1"/>
    </source>
</evidence>
<name>A0ABT0C8B4_THEVL</name>
<keyword evidence="2" id="KW-0732">Signal</keyword>
<dbReference type="PROSITE" id="PS51257">
    <property type="entry name" value="PROKAR_LIPOPROTEIN"/>
    <property type="match status" value="1"/>
</dbReference>
<gene>
    <name evidence="3" type="ORF">JX360_03345</name>
</gene>
<comment type="caution">
    <text evidence="3">The sequence shown here is derived from an EMBL/GenBank/DDBJ whole genome shotgun (WGS) entry which is preliminary data.</text>
</comment>
<sequence length="210" mass="22914">MLRRFPVWITVVALWGGIACTQAAPVQAPDEVVNTFIAATDKGDWGTADSYLTERFSNALRPGSLPSIWGLVGENPQIRNQEVTGNTAYVWVEGTSSLEDAGQRLGLDPLTLRSYLTEPDFADPNYQQLASQLVGMRLEGDTVISRVKITLYRQEAGWRIEVWQPDAPEGEASRPDTTPQLQLAPQGSELQNPGAADSSSTEAEEPSENP</sequence>
<dbReference type="Proteomes" id="UP000830835">
    <property type="component" value="Unassembled WGS sequence"/>
</dbReference>
<accession>A0ABT0C8B4</accession>
<reference evidence="3" key="1">
    <citation type="submission" date="2021-02" db="EMBL/GenBank/DDBJ databases">
        <title>The CRISPR/cas machinery reduction and long-range gene transfer in the hot spring cyanobacterium Synechococcus.</title>
        <authorList>
            <person name="Dvorak P."/>
            <person name="Jahodarova E."/>
            <person name="Hasler P."/>
            <person name="Poulickova A."/>
        </authorList>
    </citation>
    <scope>NUCLEOTIDE SEQUENCE</scope>
    <source>
        <strain evidence="3">Rupite</strain>
    </source>
</reference>
<evidence type="ECO:0008006" key="5">
    <source>
        <dbReference type="Google" id="ProtNLM"/>
    </source>
</evidence>
<evidence type="ECO:0000256" key="1">
    <source>
        <dbReference type="SAM" id="MobiDB-lite"/>
    </source>
</evidence>
<protein>
    <recommendedName>
        <fullName evidence="5">DUF2939 domain-containing protein</fullName>
    </recommendedName>
</protein>
<proteinExistence type="predicted"/>
<feature type="signal peptide" evidence="2">
    <location>
        <begin position="1"/>
        <end position="23"/>
    </location>
</feature>
<feature type="compositionally biased region" description="Polar residues" evidence="1">
    <location>
        <begin position="175"/>
        <end position="201"/>
    </location>
</feature>
<dbReference type="RefSeq" id="WP_244349161.1">
    <property type="nucleotide sequence ID" value="NZ_JAFIRA010000005.1"/>
</dbReference>